<gene>
    <name evidence="2" type="ORF">M1B35_00790</name>
</gene>
<proteinExistence type="predicted"/>
<name>A0ABT0JA09_9PSED</name>
<evidence type="ECO:0000313" key="2">
    <source>
        <dbReference type="EMBL" id="MCK9812719.1"/>
    </source>
</evidence>
<dbReference type="PANTHER" id="PTHR23150:SF19">
    <property type="entry name" value="FORMYLGLYCINE-GENERATING ENZYME"/>
    <property type="match status" value="1"/>
</dbReference>
<dbReference type="SUPFAM" id="SSF56436">
    <property type="entry name" value="C-type lectin-like"/>
    <property type="match status" value="1"/>
</dbReference>
<dbReference type="Proteomes" id="UP001155163">
    <property type="component" value="Unassembled WGS sequence"/>
</dbReference>
<dbReference type="InterPro" id="IPR042095">
    <property type="entry name" value="SUMF_sf"/>
</dbReference>
<organism evidence="2 3">
    <name type="scientific">Pseudomonas morbosilactucae</name>
    <dbReference type="NCBI Taxonomy" id="2938197"/>
    <lineage>
        <taxon>Bacteria</taxon>
        <taxon>Pseudomonadati</taxon>
        <taxon>Pseudomonadota</taxon>
        <taxon>Gammaproteobacteria</taxon>
        <taxon>Pseudomonadales</taxon>
        <taxon>Pseudomonadaceae</taxon>
        <taxon>Pseudomonas</taxon>
    </lineage>
</organism>
<dbReference type="InterPro" id="IPR005532">
    <property type="entry name" value="SUMF_dom"/>
</dbReference>
<dbReference type="Gene3D" id="3.90.1580.10">
    <property type="entry name" value="paralog of FGE (formylglycine-generating enzyme)"/>
    <property type="match status" value="1"/>
</dbReference>
<dbReference type="EMBL" id="JALQCX010000003">
    <property type="protein sequence ID" value="MCK9812719.1"/>
    <property type="molecule type" value="Genomic_DNA"/>
</dbReference>
<reference evidence="2 3" key="1">
    <citation type="journal article" date="2022" name="Int. J. Syst. Evol. Microbiol.">
        <title>Pseudomonas aegrilactucae sp. nov. and Pseudomonas morbosilactucae sp. nov., pathogens causing bacterial rot of lettuce in Japan.</title>
        <authorList>
            <person name="Sawada H."/>
            <person name="Fujikawa T."/>
            <person name="Satou M."/>
        </authorList>
    </citation>
    <scope>NUCLEOTIDE SEQUENCE [LARGE SCALE GENOMIC DNA]</scope>
    <source>
        <strain evidence="2 3">MAFF 302046</strain>
    </source>
</reference>
<evidence type="ECO:0000313" key="3">
    <source>
        <dbReference type="Proteomes" id="UP001155163"/>
    </source>
</evidence>
<accession>A0ABT0JA09</accession>
<comment type="caution">
    <text evidence="2">The sequence shown here is derived from an EMBL/GenBank/DDBJ whole genome shotgun (WGS) entry which is preliminary data.</text>
</comment>
<keyword evidence="3" id="KW-1185">Reference proteome</keyword>
<feature type="domain" description="Sulfatase-modifying factor enzyme-like" evidence="1">
    <location>
        <begin position="56"/>
        <end position="328"/>
    </location>
</feature>
<dbReference type="PANTHER" id="PTHR23150">
    <property type="entry name" value="SULFATASE MODIFYING FACTOR 1, 2"/>
    <property type="match status" value="1"/>
</dbReference>
<dbReference type="RefSeq" id="WP_268260941.1">
    <property type="nucleotide sequence ID" value="NZ_JALQCX010000003.1"/>
</dbReference>
<dbReference type="InterPro" id="IPR051043">
    <property type="entry name" value="Sulfatase_Mod_Factor_Kinase"/>
</dbReference>
<evidence type="ECO:0000259" key="1">
    <source>
        <dbReference type="Pfam" id="PF03781"/>
    </source>
</evidence>
<sequence length="333" mass="35783">MRRGHLALLLGGVLLLAWGIGLARWQPAPALARLGDARGCAAYGGLPPNWGTDPLAGMLRITGGQYTPGSERGYPDERPMGPVQVGDFWIDRTEVTQAQFAAFVAATGYLTDAEREGGAALFQVPSQDALSSLPLAWWHLVAGANWRQPQGPGSARVAGNLPVALVTLADARAYAQWRGNDLPSEAEWEYAARGGRQGQALDETPVDDQGRPTANYWQGVFPLVDSAEDGYAGVAPVGCFAANGYGLFDMIGNLWEWTGDQYSGPLQNHANGDPGLLRRLPIQGPPRQVIKGGSFLCAANYCQRYRVAARERQEADMATAHVGFRTVRRVTAP</sequence>
<dbReference type="InterPro" id="IPR016187">
    <property type="entry name" value="CTDL_fold"/>
</dbReference>
<protein>
    <submittedName>
        <fullName evidence="2">Formylglycine-generating enzyme family protein</fullName>
    </submittedName>
</protein>
<dbReference type="Pfam" id="PF03781">
    <property type="entry name" value="FGE-sulfatase"/>
    <property type="match status" value="1"/>
</dbReference>
<reference evidence="2 3" key="2">
    <citation type="journal article" date="2023" name="Plant Pathol.">
        <title>Dismantling and reorganizing Pseudomonas marginalis sensu#lato.</title>
        <authorList>
            <person name="Sawada H."/>
            <person name="Fujikawa T."/>
            <person name="Satou M."/>
        </authorList>
    </citation>
    <scope>NUCLEOTIDE SEQUENCE [LARGE SCALE GENOMIC DNA]</scope>
    <source>
        <strain evidence="2 3">MAFF 302046</strain>
    </source>
</reference>